<dbReference type="InterPro" id="IPR043129">
    <property type="entry name" value="ATPase_NBD"/>
</dbReference>
<protein>
    <recommendedName>
        <fullName evidence="3">ROK family protein</fullName>
    </recommendedName>
</protein>
<dbReference type="STRING" id="1499967.U27_02330"/>
<evidence type="ECO:0000313" key="1">
    <source>
        <dbReference type="EMBL" id="GAK55496.1"/>
    </source>
</evidence>
<gene>
    <name evidence="1" type="ORF">U27_02330</name>
</gene>
<evidence type="ECO:0008006" key="3">
    <source>
        <dbReference type="Google" id="ProtNLM"/>
    </source>
</evidence>
<dbReference type="Proteomes" id="UP000030661">
    <property type="component" value="Unassembled WGS sequence"/>
</dbReference>
<proteinExistence type="predicted"/>
<reference evidence="1" key="1">
    <citation type="journal article" date="2015" name="PeerJ">
        <title>First genomic representation of candidate bacterial phylum KSB3 points to enhanced environmental sensing as a trigger of wastewater bulking.</title>
        <authorList>
            <person name="Sekiguchi Y."/>
            <person name="Ohashi A."/>
            <person name="Parks D.H."/>
            <person name="Yamauchi T."/>
            <person name="Tyson G.W."/>
            <person name="Hugenholtz P."/>
        </authorList>
    </citation>
    <scope>NUCLEOTIDE SEQUENCE [LARGE SCALE GENOMIC DNA]</scope>
</reference>
<dbReference type="EMBL" id="DF820463">
    <property type="protein sequence ID" value="GAK55496.1"/>
    <property type="molecule type" value="Genomic_DNA"/>
</dbReference>
<evidence type="ECO:0000313" key="2">
    <source>
        <dbReference type="Proteomes" id="UP000030661"/>
    </source>
</evidence>
<dbReference type="eggNOG" id="COG1940">
    <property type="taxonomic scope" value="Bacteria"/>
</dbReference>
<dbReference type="SUPFAM" id="SSF53067">
    <property type="entry name" value="Actin-like ATPase domain"/>
    <property type="match status" value="1"/>
</dbReference>
<dbReference type="Gene3D" id="3.30.420.40">
    <property type="match status" value="2"/>
</dbReference>
<name>A0A0S6W764_VECG1</name>
<organism evidence="1">
    <name type="scientific">Vecturithrix granuli</name>
    <dbReference type="NCBI Taxonomy" id="1499967"/>
    <lineage>
        <taxon>Bacteria</taxon>
        <taxon>Candidatus Moduliflexota</taxon>
        <taxon>Candidatus Vecturitrichia</taxon>
        <taxon>Candidatus Vecturitrichales</taxon>
        <taxon>Candidatus Vecturitrichaceae</taxon>
        <taxon>Candidatus Vecturithrix</taxon>
    </lineage>
</organism>
<keyword evidence="2" id="KW-1185">Reference proteome</keyword>
<accession>A0A0S6W764</accession>
<dbReference type="HOGENOM" id="CLU_594017_0_0_0"/>
<sequence length="466" mass="51376">MSGQSLLSISPNIQAPLDPGFIPAILATRSYRNAAAASRKTTTFKIALEREHGLVSRSDLEIFLPGSAYDQETLRIIERHIKFLVWAWGGWKIWVSGPEAFCQEVAQWYAPGGKRTFDAQLMQKVYEKPFVVERVTPDEMPEFREMGSRIGGHFDGCRIGFDLGASDYKVAAVVDGNPVFSTEIPWDPVKQQDPNYHYSYIAAGLRQAAEKMPRVDAIGGSSAGIYIANQPKIASLFRSIPEEQFHNKIKPMFLQLQQEWGVPLIVINDGDVTALAGSLSLNKAAMLGIAMGSSEAAGYLNPQGRITGYLNELAFAPVDFCEYAAVDEWSGDTGVGALYFSQQAVNKLAPAVNIVFPADMPLPERLKVVQAKVNDGDRAAEQIFETIGVYLGYTLPYYAEYYEYENVLILGRVTSGRGGEIIFQKAREVLSQEFPEEAQRIVLLMPDEKSRRVGQAVAAASLPEIG</sequence>
<dbReference type="AlphaFoldDB" id="A0A0S6W764"/>